<comment type="caution">
    <text evidence="1">The sequence shown here is derived from an EMBL/GenBank/DDBJ whole genome shotgun (WGS) entry which is preliminary data.</text>
</comment>
<dbReference type="EMBL" id="JAVLET010000005">
    <property type="protein sequence ID" value="KAL0469378.1"/>
    <property type="molecule type" value="Genomic_DNA"/>
</dbReference>
<sequence>DAQFRTLNIFNLNDKEAPNNIEEINIIVKYYSKKGDSPSFAFRLLTAVNKEY</sequence>
<proteinExistence type="predicted"/>
<accession>A0ABR3DAU0</accession>
<name>A0ABR3DAU0_NEUIN</name>
<organism evidence="1 2">
    <name type="scientific">Neurospora intermedia</name>
    <dbReference type="NCBI Taxonomy" id="5142"/>
    <lineage>
        <taxon>Eukaryota</taxon>
        <taxon>Fungi</taxon>
        <taxon>Dikarya</taxon>
        <taxon>Ascomycota</taxon>
        <taxon>Pezizomycotina</taxon>
        <taxon>Sordariomycetes</taxon>
        <taxon>Sordariomycetidae</taxon>
        <taxon>Sordariales</taxon>
        <taxon>Sordariaceae</taxon>
        <taxon>Neurospora</taxon>
    </lineage>
</organism>
<evidence type="ECO:0000313" key="1">
    <source>
        <dbReference type="EMBL" id="KAL0469378.1"/>
    </source>
</evidence>
<protein>
    <submittedName>
        <fullName evidence="1">Uncharacterized protein</fullName>
    </submittedName>
</protein>
<gene>
    <name evidence="1" type="ORF">QR685DRAFT_443139</name>
</gene>
<keyword evidence="2" id="KW-1185">Reference proteome</keyword>
<feature type="non-terminal residue" evidence="1">
    <location>
        <position position="1"/>
    </location>
</feature>
<reference evidence="1 2" key="1">
    <citation type="submission" date="2023-09" db="EMBL/GenBank/DDBJ databases">
        <title>Multi-omics analysis of a traditional fermented food reveals byproduct-associated fungal strains for waste-to-food upcycling.</title>
        <authorList>
            <consortium name="Lawrence Berkeley National Laboratory"/>
            <person name="Rekdal V.M."/>
            <person name="Villalobos-Escobedo J.M."/>
            <person name="Rodriguez-Valeron N."/>
            <person name="Garcia M.O."/>
            <person name="Vasquez D.P."/>
            <person name="Damayanti I."/>
            <person name="Sorensen P.M."/>
            <person name="Baidoo E.E."/>
            <person name="De Carvalho A.C."/>
            <person name="Riley R."/>
            <person name="Lipzen A."/>
            <person name="He G."/>
            <person name="Yan M."/>
            <person name="Haridas S."/>
            <person name="Daum C."/>
            <person name="Yoshinaga Y."/>
            <person name="Ng V."/>
            <person name="Grigoriev I.V."/>
            <person name="Munk R."/>
            <person name="Nuraida L."/>
            <person name="Wijaya C.H."/>
            <person name="Morales P.-C."/>
            <person name="Keasling J.D."/>
        </authorList>
    </citation>
    <scope>NUCLEOTIDE SEQUENCE [LARGE SCALE GENOMIC DNA]</scope>
    <source>
        <strain evidence="1 2">FGSC 2613</strain>
    </source>
</reference>
<evidence type="ECO:0000313" key="2">
    <source>
        <dbReference type="Proteomes" id="UP001451303"/>
    </source>
</evidence>
<dbReference type="Proteomes" id="UP001451303">
    <property type="component" value="Unassembled WGS sequence"/>
</dbReference>